<evidence type="ECO:0000256" key="10">
    <source>
        <dbReference type="HAMAP-Rule" id="MF_00121"/>
    </source>
</evidence>
<dbReference type="GO" id="GO:0050567">
    <property type="term" value="F:glutaminyl-tRNA synthase (glutamine-hydrolyzing) activity"/>
    <property type="evidence" value="ECO:0007669"/>
    <property type="project" value="UniProtKB-UniRule"/>
</dbReference>
<evidence type="ECO:0000313" key="12">
    <source>
        <dbReference type="EMBL" id="OGG59580.1"/>
    </source>
</evidence>
<dbReference type="Pfam" id="PF02637">
    <property type="entry name" value="GatB_Yqey"/>
    <property type="match status" value="1"/>
</dbReference>
<keyword evidence="6 10" id="KW-0648">Protein biosynthesis</keyword>
<keyword evidence="4 10" id="KW-0547">Nucleotide-binding</keyword>
<evidence type="ECO:0000259" key="11">
    <source>
        <dbReference type="SMART" id="SM00845"/>
    </source>
</evidence>
<dbReference type="Proteomes" id="UP000178042">
    <property type="component" value="Unassembled WGS sequence"/>
</dbReference>
<dbReference type="AlphaFoldDB" id="A0A1F6DE35"/>
<evidence type="ECO:0000256" key="6">
    <source>
        <dbReference type="ARBA" id="ARBA00022917"/>
    </source>
</evidence>
<dbReference type="GO" id="GO:0050566">
    <property type="term" value="F:asparaginyl-tRNA synthase (glutamine-hydrolyzing) activity"/>
    <property type="evidence" value="ECO:0007669"/>
    <property type="project" value="RHEA"/>
</dbReference>
<dbReference type="Gene3D" id="1.10.10.410">
    <property type="match status" value="1"/>
</dbReference>
<dbReference type="InterPro" id="IPR006075">
    <property type="entry name" value="Asn/Gln-tRNA_Trfase_suB/E_cat"/>
</dbReference>
<dbReference type="InterPro" id="IPR018027">
    <property type="entry name" value="Asn/Gln_amidotransferase"/>
</dbReference>
<comment type="subunit">
    <text evidence="2 10">Heterotrimer of A, B and C subunits.</text>
</comment>
<dbReference type="InterPro" id="IPR014746">
    <property type="entry name" value="Gln_synth/guanido_kin_cat_dom"/>
</dbReference>
<dbReference type="InterPro" id="IPR004413">
    <property type="entry name" value="GatB"/>
</dbReference>
<dbReference type="GO" id="GO:0070681">
    <property type="term" value="P:glutaminyl-tRNAGln biosynthesis via transamidation"/>
    <property type="evidence" value="ECO:0007669"/>
    <property type="project" value="TreeGrafter"/>
</dbReference>
<feature type="domain" description="Asn/Gln amidotransferase" evidence="11">
    <location>
        <begin position="353"/>
        <end position="507"/>
    </location>
</feature>
<evidence type="ECO:0000256" key="3">
    <source>
        <dbReference type="ARBA" id="ARBA00022598"/>
    </source>
</evidence>
<dbReference type="GO" id="GO:0006412">
    <property type="term" value="P:translation"/>
    <property type="evidence" value="ECO:0007669"/>
    <property type="project" value="UniProtKB-UniRule"/>
</dbReference>
<dbReference type="SMART" id="SM00845">
    <property type="entry name" value="GatB_Yqey"/>
    <property type="match status" value="1"/>
</dbReference>
<name>A0A1F6DE35_9BACT</name>
<dbReference type="InterPro" id="IPR003789">
    <property type="entry name" value="Asn/Gln_tRNA_amidoTrase-B-like"/>
</dbReference>
<dbReference type="InterPro" id="IPR023168">
    <property type="entry name" value="GatB_Yqey_C_2"/>
</dbReference>
<dbReference type="PANTHER" id="PTHR11659:SF0">
    <property type="entry name" value="GLUTAMYL-TRNA(GLN) AMIDOTRANSFERASE SUBUNIT B, MITOCHONDRIAL"/>
    <property type="match status" value="1"/>
</dbReference>
<dbReference type="FunFam" id="1.10.10.410:FF:000001">
    <property type="entry name" value="Aspartyl/glutamyl-tRNA(Asn/Gln) amidotransferase subunit B"/>
    <property type="match status" value="1"/>
</dbReference>
<evidence type="ECO:0000256" key="1">
    <source>
        <dbReference type="ARBA" id="ARBA00005306"/>
    </source>
</evidence>
<comment type="function">
    <text evidence="7 10">Allows the formation of correctly charged Asn-tRNA(Asn) or Gln-tRNA(Gln) through the transamidation of misacylated Asp-tRNA(Asn) or Glu-tRNA(Gln) in organisms which lack either or both of asparaginyl-tRNA or glutaminyl-tRNA synthetases. The reaction takes place in the presence of glutamine and ATP through an activated phospho-Asp-tRNA(Asn) or phospho-Glu-tRNA(Gln).</text>
</comment>
<dbReference type="InterPro" id="IPR017958">
    <property type="entry name" value="Gln-tRNA_amidoTrfase_suB_CS"/>
</dbReference>
<protein>
    <recommendedName>
        <fullName evidence="10">Aspartyl/glutamyl-tRNA(Asn/Gln) amidotransferase subunit B</fullName>
        <shortName evidence="10">Asp/Glu-ADT subunit B</shortName>
        <ecNumber evidence="10">6.3.5.-</ecNumber>
    </recommendedName>
</protein>
<dbReference type="Pfam" id="PF02934">
    <property type="entry name" value="GatB_N"/>
    <property type="match status" value="1"/>
</dbReference>
<dbReference type="SUPFAM" id="SSF55931">
    <property type="entry name" value="Glutamine synthetase/guanido kinase"/>
    <property type="match status" value="1"/>
</dbReference>
<accession>A0A1F6DE35</accession>
<comment type="catalytic activity">
    <reaction evidence="8 10">
        <text>L-aspartyl-tRNA(Asn) + L-glutamine + ATP + H2O = L-asparaginyl-tRNA(Asn) + L-glutamate + ADP + phosphate + 2 H(+)</text>
        <dbReference type="Rhea" id="RHEA:14513"/>
        <dbReference type="Rhea" id="RHEA-COMP:9674"/>
        <dbReference type="Rhea" id="RHEA-COMP:9677"/>
        <dbReference type="ChEBI" id="CHEBI:15377"/>
        <dbReference type="ChEBI" id="CHEBI:15378"/>
        <dbReference type="ChEBI" id="CHEBI:29985"/>
        <dbReference type="ChEBI" id="CHEBI:30616"/>
        <dbReference type="ChEBI" id="CHEBI:43474"/>
        <dbReference type="ChEBI" id="CHEBI:58359"/>
        <dbReference type="ChEBI" id="CHEBI:78515"/>
        <dbReference type="ChEBI" id="CHEBI:78516"/>
        <dbReference type="ChEBI" id="CHEBI:456216"/>
    </reaction>
</comment>
<dbReference type="InterPro" id="IPR017959">
    <property type="entry name" value="Asn/Gln-tRNA_amidoTrfase_suB/E"/>
</dbReference>
<dbReference type="GO" id="GO:0005524">
    <property type="term" value="F:ATP binding"/>
    <property type="evidence" value="ECO:0007669"/>
    <property type="project" value="UniProtKB-KW"/>
</dbReference>
<evidence type="ECO:0000256" key="2">
    <source>
        <dbReference type="ARBA" id="ARBA00011123"/>
    </source>
</evidence>
<evidence type="ECO:0000256" key="5">
    <source>
        <dbReference type="ARBA" id="ARBA00022840"/>
    </source>
</evidence>
<evidence type="ECO:0000256" key="8">
    <source>
        <dbReference type="ARBA" id="ARBA00047380"/>
    </source>
</evidence>
<comment type="catalytic activity">
    <reaction evidence="9 10">
        <text>L-glutamyl-tRNA(Gln) + L-glutamine + ATP + H2O = L-glutaminyl-tRNA(Gln) + L-glutamate + ADP + phosphate + H(+)</text>
        <dbReference type="Rhea" id="RHEA:17521"/>
        <dbReference type="Rhea" id="RHEA-COMP:9681"/>
        <dbReference type="Rhea" id="RHEA-COMP:9684"/>
        <dbReference type="ChEBI" id="CHEBI:15377"/>
        <dbReference type="ChEBI" id="CHEBI:15378"/>
        <dbReference type="ChEBI" id="CHEBI:29985"/>
        <dbReference type="ChEBI" id="CHEBI:30616"/>
        <dbReference type="ChEBI" id="CHEBI:43474"/>
        <dbReference type="ChEBI" id="CHEBI:58359"/>
        <dbReference type="ChEBI" id="CHEBI:78520"/>
        <dbReference type="ChEBI" id="CHEBI:78521"/>
        <dbReference type="ChEBI" id="CHEBI:456216"/>
    </reaction>
</comment>
<sequence length="508" mass="57333">MSNYIATIGLEIHAELKTKTKMFCNSKNDADEARLNFNVCPVCLAHPGTLPVINKEAVRHVLRVGRALQGKLADYTEFDRKNYFYPDLPKGYQISQYEFPLVSGGSLNGVQITRIHLEEDTASSIHDDKNGATEINYNRAGIPLMELVTEPVIRSAEEAGKFARELQLLLRYLDASEANMEKGEMRVEANVSVRKTETFASADTRKLNADNAEEILPRDSAYSLRDSAVPLGTKVEIKNLNSFRIMERAVAYEIKRQQDLLELGEKVAQETRGWDEKAGKTFPQRVKEGSADYRYFPDPDLPSLRLSLAPDFADEAIEKTMPELPGERRKRYLKLGIKSEDAELYLRDGRLGNFFESVTESYKAKSRELVLSSNYIANDLVKLIRDMQERDSETQAEIPISPEHFQKIIRMISSNRISSRTAKDLLLLSVNQGEDPEEIALKKGLLQTDSRNIESVVAEIIQKNPKVIADYKVGKQASLEYLIGQCMKTLRGAADPVLIRKLLLKELA</sequence>
<dbReference type="PROSITE" id="PS01234">
    <property type="entry name" value="GATB"/>
    <property type="match status" value="1"/>
</dbReference>
<evidence type="ECO:0000256" key="7">
    <source>
        <dbReference type="ARBA" id="ARBA00024799"/>
    </source>
</evidence>
<keyword evidence="5 10" id="KW-0067">ATP-binding</keyword>
<comment type="similarity">
    <text evidence="1 10">Belongs to the GatB/GatE family. GatB subfamily.</text>
</comment>
<evidence type="ECO:0000313" key="13">
    <source>
        <dbReference type="Proteomes" id="UP000178042"/>
    </source>
</evidence>
<keyword evidence="3 10" id="KW-0436">Ligase</keyword>
<dbReference type="PANTHER" id="PTHR11659">
    <property type="entry name" value="GLUTAMYL-TRNA GLN AMIDOTRANSFERASE SUBUNIT B MITOCHONDRIAL AND PROKARYOTIC PET112-RELATED"/>
    <property type="match status" value="1"/>
</dbReference>
<reference evidence="12 13" key="1">
    <citation type="journal article" date="2016" name="Nat. Commun.">
        <title>Thousands of microbial genomes shed light on interconnected biogeochemical processes in an aquifer system.</title>
        <authorList>
            <person name="Anantharaman K."/>
            <person name="Brown C.T."/>
            <person name="Hug L.A."/>
            <person name="Sharon I."/>
            <person name="Castelle C.J."/>
            <person name="Probst A.J."/>
            <person name="Thomas B.C."/>
            <person name="Singh A."/>
            <person name="Wilkins M.J."/>
            <person name="Karaoz U."/>
            <person name="Brodie E.L."/>
            <person name="Williams K.H."/>
            <person name="Hubbard S.S."/>
            <person name="Banfield J.F."/>
        </authorList>
    </citation>
    <scope>NUCLEOTIDE SEQUENCE [LARGE SCALE GENOMIC DNA]</scope>
</reference>
<dbReference type="SUPFAM" id="SSF89095">
    <property type="entry name" value="GatB/YqeY motif"/>
    <property type="match status" value="1"/>
</dbReference>
<evidence type="ECO:0000256" key="9">
    <source>
        <dbReference type="ARBA" id="ARBA00047913"/>
    </source>
</evidence>
<gene>
    <name evidence="10" type="primary">gatB</name>
    <name evidence="12" type="ORF">A3C86_03895</name>
</gene>
<dbReference type="EMBL" id="MFLD01000024">
    <property type="protein sequence ID" value="OGG59580.1"/>
    <property type="molecule type" value="Genomic_DNA"/>
</dbReference>
<dbReference type="EC" id="6.3.5.-" evidence="10"/>
<organism evidence="12 13">
    <name type="scientific">Candidatus Kaiserbacteria bacterium RIFCSPHIGHO2_02_FULL_49_16</name>
    <dbReference type="NCBI Taxonomy" id="1798490"/>
    <lineage>
        <taxon>Bacteria</taxon>
        <taxon>Candidatus Kaiseribacteriota</taxon>
    </lineage>
</organism>
<dbReference type="HAMAP" id="MF_00121">
    <property type="entry name" value="GatB"/>
    <property type="match status" value="1"/>
</dbReference>
<proteinExistence type="inferred from homology"/>
<dbReference type="NCBIfam" id="NF004012">
    <property type="entry name" value="PRK05477.1-2"/>
    <property type="match status" value="1"/>
</dbReference>
<comment type="caution">
    <text evidence="12">The sequence shown here is derived from an EMBL/GenBank/DDBJ whole genome shotgun (WGS) entry which is preliminary data.</text>
</comment>
<evidence type="ECO:0000256" key="4">
    <source>
        <dbReference type="ARBA" id="ARBA00022741"/>
    </source>
</evidence>